<keyword evidence="5 7" id="KW-1133">Transmembrane helix</keyword>
<dbReference type="EMBL" id="JAHBCL010000019">
    <property type="protein sequence ID" value="MBS7527319.1"/>
    <property type="molecule type" value="Genomic_DNA"/>
</dbReference>
<name>A0ABS5PQ74_9FIRM</name>
<feature type="transmembrane region" description="Helical" evidence="7">
    <location>
        <begin position="228"/>
        <end position="249"/>
    </location>
</feature>
<comment type="caution">
    <text evidence="9">The sequence shown here is derived from an EMBL/GenBank/DDBJ whole genome shotgun (WGS) entry which is preliminary data.</text>
</comment>
<feature type="domain" description="ABC transmembrane type-1" evidence="8">
    <location>
        <begin position="94"/>
        <end position="297"/>
    </location>
</feature>
<dbReference type="InterPro" id="IPR045621">
    <property type="entry name" value="BPD_transp_1_N"/>
</dbReference>
<dbReference type="InterPro" id="IPR000515">
    <property type="entry name" value="MetI-like"/>
</dbReference>
<dbReference type="PANTHER" id="PTHR43163">
    <property type="entry name" value="DIPEPTIDE TRANSPORT SYSTEM PERMEASE PROTEIN DPPB-RELATED"/>
    <property type="match status" value="1"/>
</dbReference>
<dbReference type="RefSeq" id="WP_213237180.1">
    <property type="nucleotide sequence ID" value="NZ_JAHBCL010000019.1"/>
</dbReference>
<accession>A0ABS5PQ74</accession>
<evidence type="ECO:0000256" key="5">
    <source>
        <dbReference type="ARBA" id="ARBA00022989"/>
    </source>
</evidence>
<dbReference type="Proteomes" id="UP000746471">
    <property type="component" value="Unassembled WGS sequence"/>
</dbReference>
<proteinExistence type="inferred from homology"/>
<dbReference type="CDD" id="cd06261">
    <property type="entry name" value="TM_PBP2"/>
    <property type="match status" value="1"/>
</dbReference>
<organism evidence="9 10">
    <name type="scientific">Fusibacter paucivorans</name>
    <dbReference type="NCBI Taxonomy" id="76009"/>
    <lineage>
        <taxon>Bacteria</taxon>
        <taxon>Bacillati</taxon>
        <taxon>Bacillota</taxon>
        <taxon>Clostridia</taxon>
        <taxon>Eubacteriales</taxon>
        <taxon>Eubacteriales Family XII. Incertae Sedis</taxon>
        <taxon>Fusibacter</taxon>
    </lineage>
</organism>
<feature type="transmembrane region" description="Helical" evidence="7">
    <location>
        <begin position="129"/>
        <end position="154"/>
    </location>
</feature>
<evidence type="ECO:0000256" key="6">
    <source>
        <dbReference type="ARBA" id="ARBA00023136"/>
    </source>
</evidence>
<keyword evidence="3" id="KW-1003">Cell membrane</keyword>
<dbReference type="Pfam" id="PF00528">
    <property type="entry name" value="BPD_transp_1"/>
    <property type="match status" value="1"/>
</dbReference>
<comment type="subcellular location">
    <subcellularLocation>
        <location evidence="1 7">Cell membrane</location>
        <topology evidence="1 7">Multi-pass membrane protein</topology>
    </subcellularLocation>
</comment>
<dbReference type="InterPro" id="IPR035906">
    <property type="entry name" value="MetI-like_sf"/>
</dbReference>
<feature type="transmembrane region" description="Helical" evidence="7">
    <location>
        <begin position="279"/>
        <end position="300"/>
    </location>
</feature>
<feature type="transmembrane region" description="Helical" evidence="7">
    <location>
        <begin position="174"/>
        <end position="193"/>
    </location>
</feature>
<evidence type="ECO:0000256" key="2">
    <source>
        <dbReference type="ARBA" id="ARBA00022448"/>
    </source>
</evidence>
<evidence type="ECO:0000313" key="9">
    <source>
        <dbReference type="EMBL" id="MBS7527319.1"/>
    </source>
</evidence>
<protein>
    <submittedName>
        <fullName evidence="9">ABC transporter permease</fullName>
    </submittedName>
</protein>
<evidence type="ECO:0000256" key="7">
    <source>
        <dbReference type="RuleBase" id="RU363032"/>
    </source>
</evidence>
<dbReference type="Pfam" id="PF19300">
    <property type="entry name" value="BPD_transp_1_N"/>
    <property type="match status" value="1"/>
</dbReference>
<keyword evidence="6 7" id="KW-0472">Membrane</keyword>
<feature type="transmembrane region" description="Helical" evidence="7">
    <location>
        <begin position="98"/>
        <end position="117"/>
    </location>
</feature>
<evidence type="ECO:0000256" key="1">
    <source>
        <dbReference type="ARBA" id="ARBA00004651"/>
    </source>
</evidence>
<keyword evidence="4 7" id="KW-0812">Transmembrane</keyword>
<evidence type="ECO:0000256" key="4">
    <source>
        <dbReference type="ARBA" id="ARBA00022692"/>
    </source>
</evidence>
<evidence type="ECO:0000256" key="3">
    <source>
        <dbReference type="ARBA" id="ARBA00022475"/>
    </source>
</evidence>
<sequence>MRYILKRLLTTIPIIIGVSFLLYVMLNIVPGDPVALMMGEHINPDTIERVRARMNLDDPLLLRFVKYLLDALHGDFGYSYKLKREVSTLIWQAFPNTLILAVSGALVSWIIGIPAGIISAVKKNTWIDYAVMTFALIGVSMPVFWAGLLGQYFFGLKLQWLPISGFDGLNIKYIIMPAIVLGWSAAATIARLTRSSLLEVMSSDYIRTAREKGLLRHQVVIKHALKNAFLPVITVMTIQVASLLSGAVITETIFGIPGIGRIAVSAIQTRDMPLLQGSVMFATVLIILGNLLADILYGFIDPRIKYH</sequence>
<keyword evidence="2 7" id="KW-0813">Transport</keyword>
<dbReference type="Gene3D" id="1.10.3720.10">
    <property type="entry name" value="MetI-like"/>
    <property type="match status" value="1"/>
</dbReference>
<evidence type="ECO:0000313" key="10">
    <source>
        <dbReference type="Proteomes" id="UP000746471"/>
    </source>
</evidence>
<dbReference type="SUPFAM" id="SSF161098">
    <property type="entry name" value="MetI-like"/>
    <property type="match status" value="1"/>
</dbReference>
<evidence type="ECO:0000259" key="8">
    <source>
        <dbReference type="PROSITE" id="PS50928"/>
    </source>
</evidence>
<gene>
    <name evidence="9" type="ORF">KHM83_11560</name>
</gene>
<dbReference type="PANTHER" id="PTHR43163:SF6">
    <property type="entry name" value="DIPEPTIDE TRANSPORT SYSTEM PERMEASE PROTEIN DPPB-RELATED"/>
    <property type="match status" value="1"/>
</dbReference>
<comment type="similarity">
    <text evidence="7">Belongs to the binding-protein-dependent transport system permease family.</text>
</comment>
<reference evidence="9 10" key="1">
    <citation type="submission" date="2021-05" db="EMBL/GenBank/DDBJ databases">
        <title>Fusibacter ferrireducens sp. nov., an anaerobic, sulfur- and Fe-reducing bacterium isolated from the mangrove sediment.</title>
        <authorList>
            <person name="Qiu D."/>
        </authorList>
    </citation>
    <scope>NUCLEOTIDE SEQUENCE [LARGE SCALE GENOMIC DNA]</scope>
    <source>
        <strain evidence="9 10">DSM 12116</strain>
    </source>
</reference>
<feature type="transmembrane region" description="Helical" evidence="7">
    <location>
        <begin position="7"/>
        <end position="29"/>
    </location>
</feature>
<dbReference type="PROSITE" id="PS50928">
    <property type="entry name" value="ABC_TM1"/>
    <property type="match status" value="1"/>
</dbReference>
<keyword evidence="10" id="KW-1185">Reference proteome</keyword>